<dbReference type="EMBL" id="PYBW01000097">
    <property type="protein sequence ID" value="PYC73958.1"/>
    <property type="molecule type" value="Genomic_DNA"/>
</dbReference>
<accession>A0A2V4MWW1</accession>
<protein>
    <submittedName>
        <fullName evidence="1">Uncharacterized protein</fullName>
    </submittedName>
</protein>
<reference evidence="1 2" key="1">
    <citation type="submission" date="2018-03" db="EMBL/GenBank/DDBJ databases">
        <title>Bioinformatic expansion and discovery of thiopeptide antibiotics.</title>
        <authorList>
            <person name="Schwalen C.J."/>
            <person name="Hudson G.A."/>
            <person name="Mitchell D.A."/>
        </authorList>
    </citation>
    <scope>NUCLEOTIDE SEQUENCE [LARGE SCALE GENOMIC DNA]</scope>
    <source>
        <strain evidence="1 2">ATCC 21389</strain>
    </source>
</reference>
<evidence type="ECO:0000313" key="2">
    <source>
        <dbReference type="Proteomes" id="UP000248039"/>
    </source>
</evidence>
<comment type="caution">
    <text evidence="1">The sequence shown here is derived from an EMBL/GenBank/DDBJ whole genome shotgun (WGS) entry which is preliminary data.</text>
</comment>
<dbReference type="Proteomes" id="UP000248039">
    <property type="component" value="Unassembled WGS sequence"/>
</dbReference>
<organism evidence="1 2">
    <name type="scientific">Streptomyces tateyamensis</name>
    <dbReference type="NCBI Taxonomy" id="565073"/>
    <lineage>
        <taxon>Bacteria</taxon>
        <taxon>Bacillati</taxon>
        <taxon>Actinomycetota</taxon>
        <taxon>Actinomycetes</taxon>
        <taxon>Kitasatosporales</taxon>
        <taxon>Streptomycetaceae</taxon>
        <taxon>Streptomyces</taxon>
    </lineage>
</organism>
<dbReference type="RefSeq" id="WP_110672056.1">
    <property type="nucleotide sequence ID" value="NZ_PYBW01000097.1"/>
</dbReference>
<sequence length="394" mass="43866">MTISSDSWAAEPEDDLLAVDEGRLEDQERLIRQVFADLDFVVFGVDRCGRGARGVAPVPAQPGVPGRADAVVDSDALGDYELLGGELSWFEVRSGDWSSLDGPYVTVRTYQPGIERHLALPELEEVIERERDRVYEQLGVDEGESPGRVRTLREWITVDGEPVPVQLHEERGTGPAGRTVWAGRLLVNGSVLLLCGRGIEPADVELRHLNGRDHDRFITGRTELLRQVELARLRRRARARRGQAALTGLDAHRLLIEASVERTLAERAHRTSAGRVKLPRRLRAGQPPEQWAVAIRQQMRYASETRGEAAAAVHLMVSQLCRLAERADWLLASTEGRAAVEEAIRYTVFASQVPSLPAQLAFAELHARLGDPDAEPAAEAHWLAAWDHWRRTRS</sequence>
<dbReference type="OrthoDB" id="3283087at2"/>
<evidence type="ECO:0000313" key="1">
    <source>
        <dbReference type="EMBL" id="PYC73958.1"/>
    </source>
</evidence>
<gene>
    <name evidence="1" type="ORF">C7C46_24385</name>
</gene>
<dbReference type="AlphaFoldDB" id="A0A2V4MWW1"/>
<keyword evidence="2" id="KW-1185">Reference proteome</keyword>
<name>A0A2V4MWW1_9ACTN</name>
<proteinExistence type="predicted"/>